<dbReference type="Proteomes" id="UP000078512">
    <property type="component" value="Unassembled WGS sequence"/>
</dbReference>
<keyword evidence="2" id="KW-0732">Signal</keyword>
<feature type="compositionally biased region" description="Acidic residues" evidence="1">
    <location>
        <begin position="163"/>
        <end position="178"/>
    </location>
</feature>
<feature type="compositionally biased region" description="Low complexity" evidence="1">
    <location>
        <begin position="47"/>
        <end position="63"/>
    </location>
</feature>
<feature type="compositionally biased region" description="Polar residues" evidence="1">
    <location>
        <begin position="76"/>
        <end position="97"/>
    </location>
</feature>
<organism evidence="3 4">
    <name type="scientific">Linnemannia elongata AG-77</name>
    <dbReference type="NCBI Taxonomy" id="1314771"/>
    <lineage>
        <taxon>Eukaryota</taxon>
        <taxon>Fungi</taxon>
        <taxon>Fungi incertae sedis</taxon>
        <taxon>Mucoromycota</taxon>
        <taxon>Mortierellomycotina</taxon>
        <taxon>Mortierellomycetes</taxon>
        <taxon>Mortierellales</taxon>
        <taxon>Mortierellaceae</taxon>
        <taxon>Linnemannia</taxon>
    </lineage>
</organism>
<feature type="compositionally biased region" description="Acidic residues" evidence="1">
    <location>
        <begin position="186"/>
        <end position="222"/>
    </location>
</feature>
<evidence type="ECO:0000256" key="1">
    <source>
        <dbReference type="SAM" id="MobiDB-lite"/>
    </source>
</evidence>
<keyword evidence="4" id="KW-1185">Reference proteome</keyword>
<sequence length="263" mass="29195">MAQKRSSLALLASVLIALIAHGPALQAEAAPIDRLLALIPSSSTHHNQQPNDDFAPQQQQPQPSFGRAQIRPIGQRQPSSRPSADRSTGTSSSQIPASDTSASVWYLLHQAQQRQQLQQQKMQSILSVRIQQQQQQTQQPQQQQASSLETWSDRTLGGHAVLDDDDDDAGNELLDTESDGLLRPDADDELEGTIEGEVLEEEEEYGNESEIEYDDGEDDDVNDGNLYEPWLTMPPPSTPSRLTHHEARRTRLAKLRGEDEMGF</sequence>
<feature type="region of interest" description="Disordered" evidence="1">
    <location>
        <begin position="157"/>
        <end position="247"/>
    </location>
</feature>
<evidence type="ECO:0000313" key="4">
    <source>
        <dbReference type="Proteomes" id="UP000078512"/>
    </source>
</evidence>
<dbReference type="AlphaFoldDB" id="A0A197KDI5"/>
<dbReference type="OrthoDB" id="2443111at2759"/>
<feature type="signal peptide" evidence="2">
    <location>
        <begin position="1"/>
        <end position="29"/>
    </location>
</feature>
<feature type="region of interest" description="Disordered" evidence="1">
    <location>
        <begin position="42"/>
        <end position="97"/>
    </location>
</feature>
<evidence type="ECO:0000256" key="2">
    <source>
        <dbReference type="SAM" id="SignalP"/>
    </source>
</evidence>
<name>A0A197KDI5_9FUNG</name>
<dbReference type="EMBL" id="KV442017">
    <property type="protein sequence ID" value="OAQ34454.1"/>
    <property type="molecule type" value="Genomic_DNA"/>
</dbReference>
<gene>
    <name evidence="3" type="ORF">K457DRAFT_133484</name>
</gene>
<protein>
    <submittedName>
        <fullName evidence="3">Uncharacterized protein</fullName>
    </submittedName>
</protein>
<feature type="chain" id="PRO_5008276793" evidence="2">
    <location>
        <begin position="30"/>
        <end position="263"/>
    </location>
</feature>
<evidence type="ECO:0000313" key="3">
    <source>
        <dbReference type="EMBL" id="OAQ34454.1"/>
    </source>
</evidence>
<accession>A0A197KDI5</accession>
<reference evidence="3 4" key="1">
    <citation type="submission" date="2016-05" db="EMBL/GenBank/DDBJ databases">
        <title>Genome sequencing reveals origins of a unique bacterial endosymbiosis in the earliest lineages of terrestrial Fungi.</title>
        <authorList>
            <consortium name="DOE Joint Genome Institute"/>
            <person name="Uehling J."/>
            <person name="Gryganskyi A."/>
            <person name="Hameed K."/>
            <person name="Tschaplinski T."/>
            <person name="Misztal P."/>
            <person name="Wu S."/>
            <person name="Desiro A."/>
            <person name="Vande Pol N."/>
            <person name="Du Z.-Y."/>
            <person name="Zienkiewicz A."/>
            <person name="Zienkiewicz K."/>
            <person name="Morin E."/>
            <person name="Tisserant E."/>
            <person name="Splivallo R."/>
            <person name="Hainaut M."/>
            <person name="Henrissat B."/>
            <person name="Ohm R."/>
            <person name="Kuo A."/>
            <person name="Yan J."/>
            <person name="Lipzen A."/>
            <person name="Nolan M."/>
            <person name="Labutti K."/>
            <person name="Barry K."/>
            <person name="Goldstein A."/>
            <person name="Labbe J."/>
            <person name="Schadt C."/>
            <person name="Tuskan G."/>
            <person name="Grigoriev I."/>
            <person name="Martin F."/>
            <person name="Vilgalys R."/>
            <person name="Bonito G."/>
        </authorList>
    </citation>
    <scope>NUCLEOTIDE SEQUENCE [LARGE SCALE GENOMIC DNA]</scope>
    <source>
        <strain evidence="3 4">AG-77</strain>
    </source>
</reference>
<proteinExistence type="predicted"/>